<evidence type="ECO:0000256" key="6">
    <source>
        <dbReference type="PIRSR" id="PIRSR606710-1"/>
    </source>
</evidence>
<evidence type="ECO:0000256" key="8">
    <source>
        <dbReference type="RuleBase" id="RU361187"/>
    </source>
</evidence>
<feature type="active site" description="Proton acceptor" evidence="6">
    <location>
        <position position="36"/>
    </location>
</feature>
<gene>
    <name evidence="11" type="ORF">SAMN04488136_1116</name>
</gene>
<dbReference type="CDD" id="cd23265">
    <property type="entry name" value="beta-trefoil_ABD_ABFB-like"/>
    <property type="match status" value="1"/>
</dbReference>
<dbReference type="SUPFAM" id="SSF110221">
    <property type="entry name" value="AbfB domain"/>
    <property type="match status" value="1"/>
</dbReference>
<feature type="signal peptide" evidence="9">
    <location>
        <begin position="1"/>
        <end position="24"/>
    </location>
</feature>
<feature type="domain" description="Ricin B lectin" evidence="10">
    <location>
        <begin position="324"/>
        <end position="462"/>
    </location>
</feature>
<feature type="active site" description="Proton donor" evidence="6">
    <location>
        <position position="212"/>
    </location>
</feature>
<evidence type="ECO:0000256" key="4">
    <source>
        <dbReference type="ARBA" id="ARBA00023277"/>
    </source>
</evidence>
<dbReference type="Pfam" id="PF14200">
    <property type="entry name" value="RicinB_lectin_2"/>
    <property type="match status" value="1"/>
</dbReference>
<evidence type="ECO:0000256" key="7">
    <source>
        <dbReference type="PIRSR" id="PIRSR606710-2"/>
    </source>
</evidence>
<dbReference type="SUPFAM" id="SSF50370">
    <property type="entry name" value="Ricin B-like lectins"/>
    <property type="match status" value="1"/>
</dbReference>
<dbReference type="CDD" id="cd18618">
    <property type="entry name" value="GH43_Xsa43E-like"/>
    <property type="match status" value="1"/>
</dbReference>
<dbReference type="Pfam" id="PF05270">
    <property type="entry name" value="AbfB"/>
    <property type="match status" value="1"/>
</dbReference>
<dbReference type="SUPFAM" id="SSF75005">
    <property type="entry name" value="Arabinanase/levansucrase/invertase"/>
    <property type="match status" value="1"/>
</dbReference>
<feature type="chain" id="PRO_5011712731" evidence="9">
    <location>
        <begin position="25"/>
        <end position="600"/>
    </location>
</feature>
<dbReference type="PANTHER" id="PTHR43772:SF2">
    <property type="entry name" value="PUTATIVE (AFU_ORTHOLOGUE AFUA_2G04480)-RELATED"/>
    <property type="match status" value="1"/>
</dbReference>
<dbReference type="STRING" id="861298.SAMN04488136_1116"/>
<protein>
    <submittedName>
        <fullName evidence="11">Ricin-type beta-trefoil lectin domain-like</fullName>
    </submittedName>
</protein>
<dbReference type="PANTHER" id="PTHR43772">
    <property type="entry name" value="ENDO-1,4-BETA-XYLANASE"/>
    <property type="match status" value="1"/>
</dbReference>
<evidence type="ECO:0000256" key="2">
    <source>
        <dbReference type="ARBA" id="ARBA00022651"/>
    </source>
</evidence>
<reference evidence="11 12" key="1">
    <citation type="submission" date="2016-10" db="EMBL/GenBank/DDBJ databases">
        <authorList>
            <person name="de Groot N.N."/>
        </authorList>
    </citation>
    <scope>NUCLEOTIDE SEQUENCE [LARGE SCALE GENOMIC DNA]</scope>
    <source>
        <strain evidence="11 12">CGMCC 1.10228</strain>
    </source>
</reference>
<name>A0A1G8AM27_9VIBR</name>
<dbReference type="CDD" id="cd00161">
    <property type="entry name" value="beta-trefoil_Ricin-like"/>
    <property type="match status" value="1"/>
</dbReference>
<sequence>MKLHSKLSVLAASVLLATPMLAMASNPIIKHIYTADPAAIVDDDTVYIYTGHDEAGTDESAYVMDDWHVFSSKDLVNWTDHGEVLSLEDFSWASADAWAGQVIKRDDKYYWYVPVNDDTDGWFGIGVAVSDSPTGPFVDAIGSALITDSMTPNETLDIDPTVFIDDDGQAYLYWGNATDDGIIKVVKLKDNMIETDGDITDIDTDQVPSFTEAPYMHERNGIYYLSYAAGWPENIYYSTADNPMGPFTYQGMILDADDVSSPTSHQSIIEYHDNWYLVYHNADLPDGGEYRRSVAMDRLYYNDDGTIQQVTPTTDGVGVDGLGGEYVLKNRLSDKCLQPLDGATSNGTQIVQHTCDDDDTQHWDLTHTLDDTYQITHQESGKVLDISQGSVANGARAILWANYDGDNQYWQLDSQSDDDEIYDVTNYNSQLLLETADALLDEDANVGQWSNNGGYQQQWWFLRPEATQIEPVSYEGYYLSYRANGVWMESSPSPLDSSQFRIESGLADSSGISFASITRPGYYLRHRGFVLYMEYDNGSDDFDEDATFYRQEGLSDSSAVSYESYNYPGYYIRHQYYQLRVDPESDIDDTSDATFNEISD</sequence>
<evidence type="ECO:0000256" key="3">
    <source>
        <dbReference type="ARBA" id="ARBA00022801"/>
    </source>
</evidence>
<evidence type="ECO:0000313" key="12">
    <source>
        <dbReference type="Proteomes" id="UP000198854"/>
    </source>
</evidence>
<keyword evidence="12" id="KW-1185">Reference proteome</keyword>
<dbReference type="GO" id="GO:0030246">
    <property type="term" value="F:carbohydrate binding"/>
    <property type="evidence" value="ECO:0007669"/>
    <property type="project" value="UniProtKB-KW"/>
</dbReference>
<dbReference type="RefSeq" id="WP_176765577.1">
    <property type="nucleotide sequence ID" value="NZ_FNDD01000011.1"/>
</dbReference>
<dbReference type="SMART" id="SM00458">
    <property type="entry name" value="RICIN"/>
    <property type="match status" value="1"/>
</dbReference>
<dbReference type="GO" id="GO:0046556">
    <property type="term" value="F:alpha-L-arabinofuranosidase activity"/>
    <property type="evidence" value="ECO:0007669"/>
    <property type="project" value="InterPro"/>
</dbReference>
<keyword evidence="3 8" id="KW-0378">Hydrolase</keyword>
<evidence type="ECO:0000256" key="9">
    <source>
        <dbReference type="SAM" id="SignalP"/>
    </source>
</evidence>
<proteinExistence type="inferred from homology"/>
<feature type="site" description="Important for catalytic activity, responsible for pKa modulation of the active site Glu and correct orientation of both the proton donor and substrate" evidence="7">
    <location>
        <position position="159"/>
    </location>
</feature>
<dbReference type="EMBL" id="FNDD01000011">
    <property type="protein sequence ID" value="SDH21957.1"/>
    <property type="molecule type" value="Genomic_DNA"/>
</dbReference>
<dbReference type="Gene3D" id="2.80.10.50">
    <property type="match status" value="2"/>
</dbReference>
<comment type="similarity">
    <text evidence="1 8">Belongs to the glycosyl hydrolase 43 family.</text>
</comment>
<dbReference type="InterPro" id="IPR007934">
    <property type="entry name" value="AbfB_ABD"/>
</dbReference>
<dbReference type="InterPro" id="IPR036195">
    <property type="entry name" value="AbfB_ABD_sf"/>
</dbReference>
<keyword evidence="11" id="KW-0430">Lectin</keyword>
<evidence type="ECO:0000259" key="10">
    <source>
        <dbReference type="SMART" id="SM00458"/>
    </source>
</evidence>
<evidence type="ECO:0000313" key="11">
    <source>
        <dbReference type="EMBL" id="SDH21957.1"/>
    </source>
</evidence>
<dbReference type="InterPro" id="IPR000772">
    <property type="entry name" value="Ricin_B_lectin"/>
</dbReference>
<dbReference type="InterPro" id="IPR006710">
    <property type="entry name" value="Glyco_hydro_43"/>
</dbReference>
<evidence type="ECO:0000256" key="5">
    <source>
        <dbReference type="ARBA" id="ARBA00023295"/>
    </source>
</evidence>
<dbReference type="InterPro" id="IPR035992">
    <property type="entry name" value="Ricin_B-like_lectins"/>
</dbReference>
<dbReference type="PROSITE" id="PS50231">
    <property type="entry name" value="RICIN_B_LECTIN"/>
    <property type="match status" value="1"/>
</dbReference>
<keyword evidence="5 8" id="KW-0326">Glycosidase</keyword>
<dbReference type="Gene3D" id="2.115.10.20">
    <property type="entry name" value="Glycosyl hydrolase domain, family 43"/>
    <property type="match status" value="1"/>
</dbReference>
<dbReference type="Proteomes" id="UP000198854">
    <property type="component" value="Unassembled WGS sequence"/>
</dbReference>
<dbReference type="GO" id="GO:0046373">
    <property type="term" value="P:L-arabinose metabolic process"/>
    <property type="evidence" value="ECO:0007669"/>
    <property type="project" value="InterPro"/>
</dbReference>
<keyword evidence="9" id="KW-0732">Signal</keyword>
<evidence type="ECO:0000256" key="1">
    <source>
        <dbReference type="ARBA" id="ARBA00009865"/>
    </source>
</evidence>
<keyword evidence="4" id="KW-0119">Carbohydrate metabolism</keyword>
<organism evidence="11 12">
    <name type="scientific">Vibrio xiamenensis</name>
    <dbReference type="NCBI Taxonomy" id="861298"/>
    <lineage>
        <taxon>Bacteria</taxon>
        <taxon>Pseudomonadati</taxon>
        <taxon>Pseudomonadota</taxon>
        <taxon>Gammaproteobacteria</taxon>
        <taxon>Vibrionales</taxon>
        <taxon>Vibrionaceae</taxon>
        <taxon>Vibrio</taxon>
    </lineage>
</organism>
<dbReference type="GO" id="GO:0045493">
    <property type="term" value="P:xylan catabolic process"/>
    <property type="evidence" value="ECO:0007669"/>
    <property type="project" value="UniProtKB-KW"/>
</dbReference>
<keyword evidence="2" id="KW-0624">Polysaccharide degradation</keyword>
<dbReference type="InterPro" id="IPR052176">
    <property type="entry name" value="Glycosyl_Hydrlase_43_Enz"/>
</dbReference>
<accession>A0A1G8AM27</accession>
<keyword evidence="2" id="KW-0858">Xylan degradation</keyword>
<dbReference type="InterPro" id="IPR023296">
    <property type="entry name" value="Glyco_hydro_beta-prop_sf"/>
</dbReference>
<dbReference type="AlphaFoldDB" id="A0A1G8AM27"/>
<dbReference type="Pfam" id="PF04616">
    <property type="entry name" value="Glyco_hydro_43"/>
    <property type="match status" value="1"/>
</dbReference>